<keyword evidence="3" id="KW-0255">Endonuclease</keyword>
<comment type="similarity">
    <text evidence="1 2">Belongs to the UPF0102 family.</text>
</comment>
<dbReference type="Pfam" id="PF02021">
    <property type="entry name" value="UPF0102"/>
    <property type="match status" value="1"/>
</dbReference>
<dbReference type="EMBL" id="NQJD01000034">
    <property type="protein sequence ID" value="TAA74241.1"/>
    <property type="molecule type" value="Genomic_DNA"/>
</dbReference>
<evidence type="ECO:0000256" key="1">
    <source>
        <dbReference type="ARBA" id="ARBA00006738"/>
    </source>
</evidence>
<dbReference type="Gene3D" id="3.40.1350.10">
    <property type="match status" value="1"/>
</dbReference>
<dbReference type="PANTHER" id="PTHR34039">
    <property type="entry name" value="UPF0102 PROTEIN YRAN"/>
    <property type="match status" value="1"/>
</dbReference>
<gene>
    <name evidence="3" type="ORF">CDV28_13422</name>
</gene>
<dbReference type="GO" id="GO:0004519">
    <property type="term" value="F:endonuclease activity"/>
    <property type="evidence" value="ECO:0007669"/>
    <property type="project" value="UniProtKB-KW"/>
</dbReference>
<dbReference type="PANTHER" id="PTHR34039:SF1">
    <property type="entry name" value="UPF0102 PROTEIN YRAN"/>
    <property type="match status" value="1"/>
</dbReference>
<dbReference type="NCBIfam" id="NF009150">
    <property type="entry name" value="PRK12497.1-3"/>
    <property type="match status" value="1"/>
</dbReference>
<dbReference type="InterPro" id="IPR011335">
    <property type="entry name" value="Restrct_endonuc-II-like"/>
</dbReference>
<dbReference type="NCBIfam" id="TIGR00252">
    <property type="entry name" value="YraN family protein"/>
    <property type="match status" value="1"/>
</dbReference>
<reference evidence="3" key="1">
    <citation type="submission" date="2017-07" db="EMBL/GenBank/DDBJ databases">
        <title>The cable genome - Insights into the physiology and evolution of filamentous bacteria capable of sulfide oxidation via long distance electron transfer.</title>
        <authorList>
            <person name="Thorup C."/>
            <person name="Bjerg J.T."/>
            <person name="Schreiber L."/>
            <person name="Nielsen L.P."/>
            <person name="Kjeldsen K.U."/>
            <person name="Boesen T."/>
            <person name="Boggild A."/>
            <person name="Meysman F."/>
            <person name="Geelhoed J."/>
            <person name="Schramm A."/>
        </authorList>
    </citation>
    <scope>NUCLEOTIDE SEQUENCE [LARGE SCALE GENOMIC DNA]</scope>
    <source>
        <strain evidence="3">GS</strain>
    </source>
</reference>
<evidence type="ECO:0000313" key="4">
    <source>
        <dbReference type="Proteomes" id="UP000316238"/>
    </source>
</evidence>
<keyword evidence="4" id="KW-1185">Reference proteome</keyword>
<dbReference type="SUPFAM" id="SSF52980">
    <property type="entry name" value="Restriction endonuclease-like"/>
    <property type="match status" value="1"/>
</dbReference>
<dbReference type="AlphaFoldDB" id="A0A521G052"/>
<dbReference type="GO" id="GO:0003676">
    <property type="term" value="F:nucleic acid binding"/>
    <property type="evidence" value="ECO:0007669"/>
    <property type="project" value="InterPro"/>
</dbReference>
<sequence>MQQLDSSNKIGRDGEEAAARWIEARGWIILERNCRLPSGEIDILACDSCGCLVVIEVKTRRGKQFGSPFEAVDRRKQQRLAAAALEYMAEHNVDMPLRFDVAAVFPERNAFRVELLHNAFECEEP</sequence>
<dbReference type="CDD" id="cd20736">
    <property type="entry name" value="PoNe_Nuclease"/>
    <property type="match status" value="1"/>
</dbReference>
<dbReference type="NCBIfam" id="NF009154">
    <property type="entry name" value="PRK12497.3-3"/>
    <property type="match status" value="1"/>
</dbReference>
<dbReference type="InterPro" id="IPR011856">
    <property type="entry name" value="tRNA_endonuc-like_dom_sf"/>
</dbReference>
<dbReference type="HAMAP" id="MF_00048">
    <property type="entry name" value="UPF0102"/>
    <property type="match status" value="1"/>
</dbReference>
<comment type="caution">
    <text evidence="3">The sequence shown here is derived from an EMBL/GenBank/DDBJ whole genome shotgun (WGS) entry which is preliminary data.</text>
</comment>
<protein>
    <recommendedName>
        <fullName evidence="2">UPF0102 protein CDV28_13422</fullName>
    </recommendedName>
</protein>
<proteinExistence type="inferred from homology"/>
<keyword evidence="3" id="KW-0378">Hydrolase</keyword>
<keyword evidence="3" id="KW-0540">Nuclease</keyword>
<accession>A0A521G052</accession>
<evidence type="ECO:0000256" key="2">
    <source>
        <dbReference type="HAMAP-Rule" id="MF_00048"/>
    </source>
</evidence>
<evidence type="ECO:0000313" key="3">
    <source>
        <dbReference type="EMBL" id="TAA74241.1"/>
    </source>
</evidence>
<name>A0A521G052_9BACT</name>
<dbReference type="InterPro" id="IPR003509">
    <property type="entry name" value="UPF0102_YraN-like"/>
</dbReference>
<organism evidence="3 4">
    <name type="scientific">Candidatus Electronema aureum</name>
    <dbReference type="NCBI Taxonomy" id="2005002"/>
    <lineage>
        <taxon>Bacteria</taxon>
        <taxon>Pseudomonadati</taxon>
        <taxon>Thermodesulfobacteriota</taxon>
        <taxon>Desulfobulbia</taxon>
        <taxon>Desulfobulbales</taxon>
        <taxon>Desulfobulbaceae</taxon>
        <taxon>Candidatus Electronema</taxon>
    </lineage>
</organism>
<dbReference type="Proteomes" id="UP000316238">
    <property type="component" value="Unassembled WGS sequence"/>
</dbReference>